<name>A0ABM9AGM8_9GAMM</name>
<evidence type="ECO:0000256" key="1">
    <source>
        <dbReference type="SAM" id="SignalP"/>
    </source>
</evidence>
<organism evidence="2 3">
    <name type="scientific">Sinobacterium norvegicum</name>
    <dbReference type="NCBI Taxonomy" id="1641715"/>
    <lineage>
        <taxon>Bacteria</taxon>
        <taxon>Pseudomonadati</taxon>
        <taxon>Pseudomonadota</taxon>
        <taxon>Gammaproteobacteria</taxon>
        <taxon>Cellvibrionales</taxon>
        <taxon>Spongiibacteraceae</taxon>
        <taxon>Sinobacterium</taxon>
    </lineage>
</organism>
<dbReference type="Gene3D" id="2.40.50.870">
    <property type="entry name" value="Protein of unknown function (DUF3299)"/>
    <property type="match status" value="1"/>
</dbReference>
<dbReference type="Pfam" id="PF11736">
    <property type="entry name" value="DUF3299"/>
    <property type="match status" value="1"/>
</dbReference>
<reference evidence="2" key="1">
    <citation type="submission" date="2021-12" db="EMBL/GenBank/DDBJ databases">
        <authorList>
            <person name="Rodrigo-Torres L."/>
            <person name="Arahal R. D."/>
            <person name="Lucena T."/>
        </authorList>
    </citation>
    <scope>NUCLEOTIDE SEQUENCE</scope>
    <source>
        <strain evidence="2">CECT 8267</strain>
    </source>
</reference>
<dbReference type="InterPro" id="IPR021727">
    <property type="entry name" value="DUF3299"/>
</dbReference>
<evidence type="ECO:0008006" key="4">
    <source>
        <dbReference type="Google" id="ProtNLM"/>
    </source>
</evidence>
<accession>A0ABM9AGM8</accession>
<keyword evidence="3" id="KW-1185">Reference proteome</keyword>
<dbReference type="EMBL" id="CAKLPX010000003">
    <property type="protein sequence ID" value="CAH0992371.1"/>
    <property type="molecule type" value="Genomic_DNA"/>
</dbReference>
<dbReference type="Proteomes" id="UP000838100">
    <property type="component" value="Unassembled WGS sequence"/>
</dbReference>
<gene>
    <name evidence="2" type="ORF">SIN8267_02490</name>
</gene>
<proteinExistence type="predicted"/>
<evidence type="ECO:0000313" key="3">
    <source>
        <dbReference type="Proteomes" id="UP000838100"/>
    </source>
</evidence>
<protein>
    <recommendedName>
        <fullName evidence="4">DUF3299 domain-containing protein</fullName>
    </recommendedName>
</protein>
<sequence>MTGRVIVCLYLTCLAGGVAHAEATLSETTKPGDFKTIEWVDLIPQDDLDALLSPPDYLDEIADGSPEDQMSNQLQATITAAADDRYQQALVSTAIKAEMNGVAVRLPGFIVPLEYNSEQLITEFFIVPFFGACIHVPPPPPNQIVYVKSSEGFKFDALYKPFWVSGVLQTNLIQNDMATAAYTMDVSTLEYYED</sequence>
<evidence type="ECO:0000313" key="2">
    <source>
        <dbReference type="EMBL" id="CAH0992371.1"/>
    </source>
</evidence>
<feature type="signal peptide" evidence="1">
    <location>
        <begin position="1"/>
        <end position="21"/>
    </location>
</feature>
<comment type="caution">
    <text evidence="2">The sequence shown here is derived from an EMBL/GenBank/DDBJ whole genome shotgun (WGS) entry which is preliminary data.</text>
</comment>
<keyword evidence="1" id="KW-0732">Signal</keyword>
<feature type="chain" id="PRO_5047158681" description="DUF3299 domain-containing protein" evidence="1">
    <location>
        <begin position="22"/>
        <end position="194"/>
    </location>
</feature>